<dbReference type="AlphaFoldDB" id="A0A382G6I0"/>
<accession>A0A382G6I0</accession>
<feature type="non-terminal residue" evidence="1">
    <location>
        <position position="46"/>
    </location>
</feature>
<dbReference type="EMBL" id="UINC01053855">
    <property type="protein sequence ID" value="SVB70880.1"/>
    <property type="molecule type" value="Genomic_DNA"/>
</dbReference>
<feature type="non-terminal residue" evidence="1">
    <location>
        <position position="1"/>
    </location>
</feature>
<sequence length="46" mass="5375">PLQKSSLFACFALRYQQIVCMGCHHQAQTILIHHFFVCIQEQKKSI</sequence>
<name>A0A382G6I0_9ZZZZ</name>
<organism evidence="1">
    <name type="scientific">marine metagenome</name>
    <dbReference type="NCBI Taxonomy" id="408172"/>
    <lineage>
        <taxon>unclassified sequences</taxon>
        <taxon>metagenomes</taxon>
        <taxon>ecological metagenomes</taxon>
    </lineage>
</organism>
<gene>
    <name evidence="1" type="ORF">METZ01_LOCUS223734</name>
</gene>
<evidence type="ECO:0000313" key="1">
    <source>
        <dbReference type="EMBL" id="SVB70880.1"/>
    </source>
</evidence>
<proteinExistence type="predicted"/>
<reference evidence="1" key="1">
    <citation type="submission" date="2018-05" db="EMBL/GenBank/DDBJ databases">
        <authorList>
            <person name="Lanie J.A."/>
            <person name="Ng W.-L."/>
            <person name="Kazmierczak K.M."/>
            <person name="Andrzejewski T.M."/>
            <person name="Davidsen T.M."/>
            <person name="Wayne K.J."/>
            <person name="Tettelin H."/>
            <person name="Glass J.I."/>
            <person name="Rusch D."/>
            <person name="Podicherti R."/>
            <person name="Tsui H.-C.T."/>
            <person name="Winkler M.E."/>
        </authorList>
    </citation>
    <scope>NUCLEOTIDE SEQUENCE</scope>
</reference>
<protein>
    <submittedName>
        <fullName evidence="1">Uncharacterized protein</fullName>
    </submittedName>
</protein>